<gene>
    <name evidence="8" type="ORF">B0F90DRAFT_1725617</name>
</gene>
<dbReference type="CDD" id="cd06257">
    <property type="entry name" value="DnaJ"/>
    <property type="match status" value="1"/>
</dbReference>
<organism evidence="8 9">
    <name type="scientific">Multifurca ochricompacta</name>
    <dbReference type="NCBI Taxonomy" id="376703"/>
    <lineage>
        <taxon>Eukaryota</taxon>
        <taxon>Fungi</taxon>
        <taxon>Dikarya</taxon>
        <taxon>Basidiomycota</taxon>
        <taxon>Agaricomycotina</taxon>
        <taxon>Agaricomycetes</taxon>
        <taxon>Russulales</taxon>
        <taxon>Russulaceae</taxon>
        <taxon>Multifurca</taxon>
    </lineage>
</organism>
<evidence type="ECO:0000256" key="2">
    <source>
        <dbReference type="ARBA" id="ARBA00004496"/>
    </source>
</evidence>
<dbReference type="InterPro" id="IPR036869">
    <property type="entry name" value="J_dom_sf"/>
</dbReference>
<dbReference type="EMBL" id="WTXG01000019">
    <property type="protein sequence ID" value="KAI0300168.1"/>
    <property type="molecule type" value="Genomic_DNA"/>
</dbReference>
<evidence type="ECO:0000256" key="1">
    <source>
        <dbReference type="ARBA" id="ARBA00004123"/>
    </source>
</evidence>
<keyword evidence="3" id="KW-0963">Cytoplasm</keyword>
<dbReference type="SMART" id="SM00271">
    <property type="entry name" value="DnaJ"/>
    <property type="match status" value="1"/>
</dbReference>
<comment type="subcellular location">
    <subcellularLocation>
        <location evidence="2">Cytoplasm</location>
    </subcellularLocation>
    <subcellularLocation>
        <location evidence="1">Nucleus</location>
    </subcellularLocation>
</comment>
<dbReference type="PROSITE" id="PS50076">
    <property type="entry name" value="DNAJ_2"/>
    <property type="match status" value="1"/>
</dbReference>
<dbReference type="GO" id="GO:0005681">
    <property type="term" value="C:spliceosomal complex"/>
    <property type="evidence" value="ECO:0007669"/>
    <property type="project" value="TreeGrafter"/>
</dbReference>
<feature type="compositionally biased region" description="Low complexity" evidence="6">
    <location>
        <begin position="324"/>
        <end position="338"/>
    </location>
</feature>
<dbReference type="Pfam" id="PF00226">
    <property type="entry name" value="DnaJ"/>
    <property type="match status" value="1"/>
</dbReference>
<feature type="domain" description="J" evidence="7">
    <location>
        <begin position="16"/>
        <end position="81"/>
    </location>
</feature>
<dbReference type="InterPro" id="IPR001623">
    <property type="entry name" value="DnaJ_domain"/>
</dbReference>
<keyword evidence="5" id="KW-0539">Nucleus</keyword>
<dbReference type="Gene3D" id="1.10.287.110">
    <property type="entry name" value="DnaJ domain"/>
    <property type="match status" value="1"/>
</dbReference>
<dbReference type="AlphaFoldDB" id="A0AAD4QN94"/>
<proteinExistence type="predicted"/>
<dbReference type="SUPFAM" id="SSF46565">
    <property type="entry name" value="Chaperone J-domain"/>
    <property type="match status" value="1"/>
</dbReference>
<evidence type="ECO:0000256" key="4">
    <source>
        <dbReference type="ARBA" id="ARBA00023186"/>
    </source>
</evidence>
<keyword evidence="4" id="KW-0143">Chaperone</keyword>
<feature type="region of interest" description="Disordered" evidence="6">
    <location>
        <begin position="137"/>
        <end position="172"/>
    </location>
</feature>
<dbReference type="PANTHER" id="PTHR44313">
    <property type="entry name" value="DNAJ HOMOLOG SUBFAMILY C MEMBER 17"/>
    <property type="match status" value="1"/>
</dbReference>
<protein>
    <recommendedName>
        <fullName evidence="7">J domain-containing protein</fullName>
    </recommendedName>
</protein>
<evidence type="ECO:0000256" key="3">
    <source>
        <dbReference type="ARBA" id="ARBA00022490"/>
    </source>
</evidence>
<feature type="compositionally biased region" description="Basic and acidic residues" evidence="6">
    <location>
        <begin position="137"/>
        <end position="164"/>
    </location>
</feature>
<evidence type="ECO:0000313" key="9">
    <source>
        <dbReference type="Proteomes" id="UP001203297"/>
    </source>
</evidence>
<dbReference type="GO" id="GO:0005737">
    <property type="term" value="C:cytoplasm"/>
    <property type="evidence" value="ECO:0007669"/>
    <property type="project" value="UniProtKB-SubCell"/>
</dbReference>
<evidence type="ECO:0000256" key="6">
    <source>
        <dbReference type="SAM" id="MobiDB-lite"/>
    </source>
</evidence>
<dbReference type="InterPro" id="IPR052094">
    <property type="entry name" value="Pre-mRNA-splicing_ERAD"/>
</dbReference>
<evidence type="ECO:0000313" key="8">
    <source>
        <dbReference type="EMBL" id="KAI0300168.1"/>
    </source>
</evidence>
<feature type="region of interest" description="Disordered" evidence="6">
    <location>
        <begin position="323"/>
        <end position="356"/>
    </location>
</feature>
<reference evidence="8" key="1">
    <citation type="journal article" date="2022" name="New Phytol.">
        <title>Evolutionary transition to the ectomycorrhizal habit in the genomes of a hyperdiverse lineage of mushroom-forming fungi.</title>
        <authorList>
            <person name="Looney B."/>
            <person name="Miyauchi S."/>
            <person name="Morin E."/>
            <person name="Drula E."/>
            <person name="Courty P.E."/>
            <person name="Kohler A."/>
            <person name="Kuo A."/>
            <person name="LaButti K."/>
            <person name="Pangilinan J."/>
            <person name="Lipzen A."/>
            <person name="Riley R."/>
            <person name="Andreopoulos W."/>
            <person name="He G."/>
            <person name="Johnson J."/>
            <person name="Nolan M."/>
            <person name="Tritt A."/>
            <person name="Barry K.W."/>
            <person name="Grigoriev I.V."/>
            <person name="Nagy L.G."/>
            <person name="Hibbett D."/>
            <person name="Henrissat B."/>
            <person name="Matheny P.B."/>
            <person name="Labbe J."/>
            <person name="Martin F.M."/>
        </authorList>
    </citation>
    <scope>NUCLEOTIDE SEQUENCE</scope>
    <source>
        <strain evidence="8">BPL690</strain>
    </source>
</reference>
<sequence length="356" mass="40341">MNNDDNGNGNNNEERDAYQVVGVSSDATDADIKKAFRQRSLKTHPDRNPHLKDAARLFHELTQAYELLLDPLRRMALDAKLRIREARKQRYANFDRKRKAMLEDLEAAEKEEKKAKSMQAAERQRYAQETEQIQDAGRRMVEERQAQQRRQHQEAERVERKAQEDLEPPLLGEHDTTVRLKYPLVMYPKLTNVDALHTFMATFGPIDKDSIVLSMKPPKKAALKLPKYATAAVPFKTITDAHAAVCASGRVDRGLENFEISWMGGCEPAVWSWSERMLKLKEEQSVNERKDEATYTISSTGVGVLNSLVGSRLSSFPPSFRGISSLSSPSTTPQLPVPGLDFESTREIREQEASEA</sequence>
<evidence type="ECO:0000259" key="7">
    <source>
        <dbReference type="PROSITE" id="PS50076"/>
    </source>
</evidence>
<feature type="compositionally biased region" description="Basic and acidic residues" evidence="6">
    <location>
        <begin position="343"/>
        <end position="356"/>
    </location>
</feature>
<dbReference type="GO" id="GO:0000390">
    <property type="term" value="P:spliceosomal complex disassembly"/>
    <property type="evidence" value="ECO:0007669"/>
    <property type="project" value="TreeGrafter"/>
</dbReference>
<comment type="caution">
    <text evidence="8">The sequence shown here is derived from an EMBL/GenBank/DDBJ whole genome shotgun (WGS) entry which is preliminary data.</text>
</comment>
<name>A0AAD4QN94_9AGAM</name>
<keyword evidence="9" id="KW-1185">Reference proteome</keyword>
<dbReference type="PANTHER" id="PTHR44313:SF1">
    <property type="entry name" value="DNAJ HOMOLOG SUBFAMILY C MEMBER 17"/>
    <property type="match status" value="1"/>
</dbReference>
<dbReference type="PRINTS" id="PR00625">
    <property type="entry name" value="JDOMAIN"/>
</dbReference>
<accession>A0AAD4QN94</accession>
<evidence type="ECO:0000256" key="5">
    <source>
        <dbReference type="ARBA" id="ARBA00023242"/>
    </source>
</evidence>
<dbReference type="Proteomes" id="UP001203297">
    <property type="component" value="Unassembled WGS sequence"/>
</dbReference>
<feature type="region of interest" description="Disordered" evidence="6">
    <location>
        <begin position="113"/>
        <end position="132"/>
    </location>
</feature>